<accession>A0A1C7DQA8</accession>
<reference evidence="2" key="1">
    <citation type="submission" date="2016-07" db="EMBL/GenBank/DDBJ databases">
        <authorList>
            <person name="See-Too W.S."/>
        </authorList>
    </citation>
    <scope>NUCLEOTIDE SEQUENCE [LARGE SCALE GENOMIC DNA]</scope>
    <source>
        <strain evidence="2">DSM 24743</strain>
    </source>
</reference>
<dbReference type="InterPro" id="IPR014962">
    <property type="entry name" value="YolD"/>
</dbReference>
<evidence type="ECO:0000313" key="1">
    <source>
        <dbReference type="EMBL" id="ANU13451.1"/>
    </source>
</evidence>
<evidence type="ECO:0008006" key="3">
    <source>
        <dbReference type="Google" id="ProtNLM"/>
    </source>
</evidence>
<dbReference type="AlphaFoldDB" id="A0A1C7DQA8"/>
<dbReference type="OrthoDB" id="1644322at2"/>
<dbReference type="Proteomes" id="UP000092687">
    <property type="component" value="Chromosome"/>
</dbReference>
<dbReference type="STRING" id="1215089.BBI08_06175"/>
<gene>
    <name evidence="1" type="ORF">BBI08_06175</name>
</gene>
<reference evidence="2" key="2">
    <citation type="submission" date="2016-10" db="EMBL/GenBank/DDBJ databases">
        <authorList>
            <person name="See-Too W.S."/>
        </authorList>
    </citation>
    <scope>NUCLEOTIDE SEQUENCE [LARGE SCALE GENOMIC DNA]</scope>
    <source>
        <strain evidence="2">DSM 24743</strain>
    </source>
</reference>
<dbReference type="Pfam" id="PF08863">
    <property type="entry name" value="YolD"/>
    <property type="match status" value="1"/>
</dbReference>
<dbReference type="RefSeq" id="WP_051041695.1">
    <property type="nucleotide sequence ID" value="NZ_CP016537.2"/>
</dbReference>
<keyword evidence="2" id="KW-1185">Reference proteome</keyword>
<dbReference type="KEGG" id="phc:BBI08_06175"/>
<name>A0A1C7DQA8_9BACL</name>
<organism evidence="1 2">
    <name type="scientific">Planococcus halocryophilus</name>
    <dbReference type="NCBI Taxonomy" id="1215089"/>
    <lineage>
        <taxon>Bacteria</taxon>
        <taxon>Bacillati</taxon>
        <taxon>Bacillota</taxon>
        <taxon>Bacilli</taxon>
        <taxon>Bacillales</taxon>
        <taxon>Caryophanaceae</taxon>
        <taxon>Planococcus</taxon>
    </lineage>
</organism>
<dbReference type="EMBL" id="CP016537">
    <property type="protein sequence ID" value="ANU13451.1"/>
    <property type="molecule type" value="Genomic_DNA"/>
</dbReference>
<proteinExistence type="predicted"/>
<sequence>MRVNKHLKQIGGIKDRGLIKWQGMMLTEHVDLIRAWYDEDKYDAKPELDEYDLQLLQKELILAAQRKCQVKMESWKDKKFHYHIGIIQELNAHRNLIVYEDPAGMHRLSMNELTALQMID</sequence>
<protein>
    <recommendedName>
        <fullName evidence="3">YolD-like family protein</fullName>
    </recommendedName>
</protein>
<evidence type="ECO:0000313" key="2">
    <source>
        <dbReference type="Proteomes" id="UP000092687"/>
    </source>
</evidence>